<reference evidence="2 3" key="1">
    <citation type="submission" date="2023-10" db="EMBL/GenBank/DDBJ databases">
        <title>Genomes of two closely related lineages of the louse Polyplax serrata with different host specificities.</title>
        <authorList>
            <person name="Martinu J."/>
            <person name="Tarabai H."/>
            <person name="Stefka J."/>
            <person name="Hypsa V."/>
        </authorList>
    </citation>
    <scope>NUCLEOTIDE SEQUENCE [LARGE SCALE GENOMIC DNA]</scope>
    <source>
        <strain evidence="2">HR10_N</strain>
    </source>
</reference>
<feature type="region of interest" description="Disordered" evidence="1">
    <location>
        <begin position="59"/>
        <end position="83"/>
    </location>
</feature>
<organism evidence="2 3">
    <name type="scientific">Polyplax serrata</name>
    <name type="common">Common mouse louse</name>
    <dbReference type="NCBI Taxonomy" id="468196"/>
    <lineage>
        <taxon>Eukaryota</taxon>
        <taxon>Metazoa</taxon>
        <taxon>Ecdysozoa</taxon>
        <taxon>Arthropoda</taxon>
        <taxon>Hexapoda</taxon>
        <taxon>Insecta</taxon>
        <taxon>Pterygota</taxon>
        <taxon>Neoptera</taxon>
        <taxon>Paraneoptera</taxon>
        <taxon>Psocodea</taxon>
        <taxon>Troctomorpha</taxon>
        <taxon>Phthiraptera</taxon>
        <taxon>Anoplura</taxon>
        <taxon>Polyplacidae</taxon>
        <taxon>Polyplax</taxon>
    </lineage>
</organism>
<dbReference type="EMBL" id="JAWJWE010000004">
    <property type="protein sequence ID" value="KAK6636111.1"/>
    <property type="molecule type" value="Genomic_DNA"/>
</dbReference>
<dbReference type="Proteomes" id="UP001372834">
    <property type="component" value="Unassembled WGS sequence"/>
</dbReference>
<name>A0AAN8PJN5_POLSC</name>
<protein>
    <submittedName>
        <fullName evidence="2">Uncharacterized protein</fullName>
    </submittedName>
</protein>
<evidence type="ECO:0000313" key="3">
    <source>
        <dbReference type="Proteomes" id="UP001372834"/>
    </source>
</evidence>
<comment type="caution">
    <text evidence="2">The sequence shown here is derived from an EMBL/GenBank/DDBJ whole genome shotgun (WGS) entry which is preliminary data.</text>
</comment>
<accession>A0AAN8PJN5</accession>
<evidence type="ECO:0000313" key="2">
    <source>
        <dbReference type="EMBL" id="KAK6636111.1"/>
    </source>
</evidence>
<gene>
    <name evidence="2" type="ORF">RUM43_009763</name>
</gene>
<proteinExistence type="predicted"/>
<feature type="region of interest" description="Disordered" evidence="1">
    <location>
        <begin position="1"/>
        <end position="22"/>
    </location>
</feature>
<evidence type="ECO:0000256" key="1">
    <source>
        <dbReference type="SAM" id="MobiDB-lite"/>
    </source>
</evidence>
<sequence>MAMERARQISQGKRGPDGEEKESRIQCYFELQILERAKLASHSSVHKKIKIKSKHAEIIDEKESESNSREREKEEGRERSFKKGPEKIMKLKLVF</sequence>
<dbReference type="AlphaFoldDB" id="A0AAN8PJN5"/>